<dbReference type="Gene3D" id="1.20.5.190">
    <property type="match status" value="1"/>
</dbReference>
<keyword evidence="4" id="KW-1185">Reference proteome</keyword>
<feature type="compositionally biased region" description="Basic and acidic residues" evidence="1">
    <location>
        <begin position="705"/>
        <end position="715"/>
    </location>
</feature>
<dbReference type="PROSITE" id="PS50096">
    <property type="entry name" value="IQ"/>
    <property type="match status" value="1"/>
</dbReference>
<protein>
    <submittedName>
        <fullName evidence="3">(Mediterranean fruit fly) hypothetical protein</fullName>
    </submittedName>
</protein>
<feature type="region of interest" description="Disordered" evidence="1">
    <location>
        <begin position="2641"/>
        <end position="2661"/>
    </location>
</feature>
<gene>
    <name evidence="3" type="ORF">CCAP1982_LOCUS3510</name>
</gene>
<feature type="compositionally biased region" description="Basic and acidic residues" evidence="1">
    <location>
        <begin position="737"/>
        <end position="749"/>
    </location>
</feature>
<feature type="region of interest" description="Disordered" evidence="1">
    <location>
        <begin position="503"/>
        <end position="525"/>
    </location>
</feature>
<feature type="compositionally biased region" description="Basic and acidic residues" evidence="1">
    <location>
        <begin position="1277"/>
        <end position="1289"/>
    </location>
</feature>
<feature type="compositionally biased region" description="Low complexity" evidence="1">
    <location>
        <begin position="1122"/>
        <end position="1134"/>
    </location>
</feature>
<feature type="compositionally biased region" description="Polar residues" evidence="1">
    <location>
        <begin position="1577"/>
        <end position="1609"/>
    </location>
</feature>
<dbReference type="EMBL" id="CAJHJT010000001">
    <property type="protein sequence ID" value="CAD6994779.1"/>
    <property type="molecule type" value="Genomic_DNA"/>
</dbReference>
<feature type="region of interest" description="Disordered" evidence="1">
    <location>
        <begin position="554"/>
        <end position="586"/>
    </location>
</feature>
<feature type="region of interest" description="Disordered" evidence="1">
    <location>
        <begin position="840"/>
        <end position="939"/>
    </location>
</feature>
<feature type="compositionally biased region" description="Basic and acidic residues" evidence="1">
    <location>
        <begin position="840"/>
        <end position="850"/>
    </location>
</feature>
<feature type="compositionally biased region" description="Basic and acidic residues" evidence="1">
    <location>
        <begin position="1747"/>
        <end position="1766"/>
    </location>
</feature>
<feature type="compositionally biased region" description="Polar residues" evidence="1">
    <location>
        <begin position="1735"/>
        <end position="1744"/>
    </location>
</feature>
<feature type="domain" description="RIIa" evidence="2">
    <location>
        <begin position="87"/>
        <end position="124"/>
    </location>
</feature>
<feature type="region of interest" description="Disordered" evidence="1">
    <location>
        <begin position="956"/>
        <end position="1001"/>
    </location>
</feature>
<feature type="compositionally biased region" description="Basic and acidic residues" evidence="1">
    <location>
        <begin position="901"/>
        <end position="910"/>
    </location>
</feature>
<feature type="region of interest" description="Disordered" evidence="1">
    <location>
        <begin position="1380"/>
        <end position="1408"/>
    </location>
</feature>
<accession>A0A811U7E5</accession>
<feature type="region of interest" description="Disordered" evidence="1">
    <location>
        <begin position="703"/>
        <end position="807"/>
    </location>
</feature>
<feature type="compositionally biased region" description="Basic and acidic residues" evidence="1">
    <location>
        <begin position="1673"/>
        <end position="1682"/>
    </location>
</feature>
<feature type="region of interest" description="Disordered" evidence="1">
    <location>
        <begin position="2732"/>
        <end position="2752"/>
    </location>
</feature>
<feature type="region of interest" description="Disordered" evidence="1">
    <location>
        <begin position="1511"/>
        <end position="1531"/>
    </location>
</feature>
<evidence type="ECO:0000256" key="1">
    <source>
        <dbReference type="SAM" id="MobiDB-lite"/>
    </source>
</evidence>
<feature type="compositionally biased region" description="Polar residues" evidence="1">
    <location>
        <begin position="603"/>
        <end position="631"/>
    </location>
</feature>
<feature type="compositionally biased region" description="Polar residues" evidence="1">
    <location>
        <begin position="659"/>
        <end position="674"/>
    </location>
</feature>
<dbReference type="OrthoDB" id="26525at2759"/>
<feature type="region of interest" description="Disordered" evidence="1">
    <location>
        <begin position="1169"/>
        <end position="1208"/>
    </location>
</feature>
<feature type="region of interest" description="Disordered" evidence="1">
    <location>
        <begin position="1557"/>
        <end position="1714"/>
    </location>
</feature>
<feature type="region of interest" description="Disordered" evidence="1">
    <location>
        <begin position="266"/>
        <end position="293"/>
    </location>
</feature>
<feature type="compositionally biased region" description="Polar residues" evidence="1">
    <location>
        <begin position="1702"/>
        <end position="1714"/>
    </location>
</feature>
<feature type="compositionally biased region" description="Basic and acidic residues" evidence="1">
    <location>
        <begin position="1977"/>
        <end position="1990"/>
    </location>
</feature>
<sequence length="3105" mass="346616">MSGIHPPRVPEGLRSLMKNFTKDMLKEKPPNIYDFSAQYFEAMVLNKKDFKHRGFEGNSSCANVFENSADLTKIQVPLSIIYSVIPEELTELIKDFIKAVLRNNPHNICEFAVEYFRTLKEQRGNNNGVVKYPPNEDYLKSAQYFPVKSYSTVEKEGNRDILKTKQIPQDEELVTHMKKGKGQITDNNKTNEKKKLKFSQKETVTQQLKGNIKSDRDSAHPLLTPFEFSSESGTQQYIQNTTAVQDINSITRREIEIAENNDKLPHHNEIRKHSQNADISKQETKETTSETVERDVLWGKDKTPTENILSSKEHTIIELENENDFKARDNFSESSDNTSTDILVSAEGTLKPDHGPSMDKVTLNNQNKSNNHEQSPDISSSRIDEQSPSTLMKTPMNSPIDEENITVISENENDAKQKAKEESSETIAPEISTTLTSKDQITSEIKNDFKAKHNFTESSNNTSTDILASEESNTSTHILVSAESTLKPGHGTSMDKVMVQNQNKSDHYEQSPHVSSSRVDEQSPSTLIKSANLTADLKSPLKPSVNEENITVISENENDAKRKAKEESSETIASEISTTLTSKDQITSEIKNENDFKAKHNFTESSNNTSTDILASEESNTSTHILVSAESTLKPGHGTSMDKVMVHNQNKSDNHEQSPHVSSSRVDEQSPSTLIKSANLTAALKSPIKSSVNEENITVISQTEYDAKPKAKPESSETIGSEISTTLTSKEQITSEIKNENDFKAKHNFSESSDNTSTDILASEESTLKPDHGTSMDKVMVHNQNKSDNHEQSPHVSSSRVDEQSPSTLIKSANLTAALKSPIKSSVNEENITVISQTEYDAKPKAKPESSETIGSEISTTLTSKEQITSEIKNENDFKAKHNFSESSDNTSTDILASEESTLKPDHGTSMDKVMVHNQNKSDNHEQSPDILSPRVDKQVSSTLIKTENLTAALKTPMSSSVNEENITVISENENDAKRKAKEESSETIAPEICTTSTNKDQITSEIKNENDFRARDNFSESSYNTSTDILVSAESTLKPDHGTSMDKVMVNNQNKSNNHEQSPDILSPRVDKQVSSTLIKTENLTAALKTPMSSSVNEENITVISENENDAKRKAKEESSETISSEISTTLTSKDQITSEIKNENDFRARDNFSESSYNTSTDILVSAESTLKPDHGTSMDKVMVNNQNKSNNHEQSPDILSPRVDKQVSSTLIKTENLTAALKTPMSSSVNEENITVISENENDAKRKAKEESSETIASEISTTLTSKDQITSEIKNENDFKAKHNFSESSDNTSTDILASEESTLKPDHGTSMDKVMVHNQNKSDNHEQSPHVSSSRVDEQSPSTLIKSANLTAALKSPIKSSVNEENITVISQTEYDAKPKAKPESSETIGSEISTTLTSKDQITSEIKNENDFRARDNFSESSYNTSTDILVSAESTLKPDHGTSMDKVMVNNQNKSNNHEQSPDILSPRVDKQVSSTLIKTENLTAALKTPMSSSVNEENITVISENENDAKRKAKEESNNTSTDYLVSAESTFKPDYGTSFDKVMVSIQTKSKNHEQSPDISSSRREEQSPNTLIKTENSTAALKSPMNSSVNEENITFISETENDAKPKAKPESSQTLAPEISTTLTSKDQITSEIKNENDFKAKHNFSESSDNTSTDILASEESTLKPDHGTSMDKVMVHNQKKSDNHEESPHISNSSIHEPSPSTLIKSANLTAALKSPLKPSVNEENSTVISENENDAKRKAKERSSSEESKKSTDILASSEGTLKPDHGTTMDKVMVNNQQKSENLEKSPHISNSSVHEQSPSNLMKTPMNSPINEENITVISENENDAKRKAKEESSETIAPEISTTLTSKDQNTSEIKNENDFKTRENFSESSDNTSTDILVSSESTFIPHHGTSMDEIMVNNSSIDEQSPSTLMQSAGITTALKTPIKSSVNGDNITAISRTENDAKREAEEESNETTTSEMTRDNFSETSDKTSTDILVSSESTLKPDNANGSNGRLVDTCNEKSSLMNTPESNADKTVNKALLNRENGQDNHKQKDFISKSLGDEASINSLAAETETKDIEQSDLLTESKDGKIDHHILDSHEASMTQAVGNFTPADNIENKKFKQAYKYKDEYIGRPLNAPIAEIYLKSFKTENTSPWYLNENLVNEIEHVEVLNNISDVENEGRTQLDISIVDQIKRPDSNETDSLNESTFEKDSLEAYSSKETDIDEDSLESGSVVDNKLSQKFKNNSEERMPTYLYGIQIPEQSVVKGPQPFKRSTAFIIPIENNKPAYFYNNNNNSKSTNISMDDLNNIKSAKTDREQSNASDQINNKELFLKTNTESLTNIGQDKYVIPQNEQIEKVSDSSLQTINEVNEQDKECVGADCIFSENESYSSSSWTDSREDERFIPSSCAENMFETPISNKEKQLNTTQTKLQGGIYEIGISKNSLEPDEGLSYIERNTDDENNHIDLIKESKCSISKMQNDSFQNDFFKKLRAAIIIQRAYRTFRAKDHINSNTTFEQKILQNLAATKIQREFRKYIQRKTDKVDVMTAEKRLVDKAYNTQICMNTNSDIHHLMISEIDTEILNNNKIKLIPKPINKTLHSEEKNSVHGETNKMEVAATLIQNAFRIFRARKYTRGTDLRSSHNLASQLSRENSSEFTNPKFQSNSAIMNKASWFVGAQPIELSPDLDQHCMSVDRSDSSTLNDISATGNLNVTENADNSKINEDVLNFAPADNSQSPAELSPSSRSKDTEISIPFERLPEIAENYDDYNLSFDEVASKLRDHGKLVEKMQQQRLTKGDYFDTELNNEVRNKSFEEPIILAMQKLQQSKKSTPDSEDENVIVNQIDFGNTRESSAFSDSIIIDQLSYEEIQNEIFNNPSISQINLKRHATIEHESNNGVKHIKMQNNIKCKAEGSLYLDDSLESDDCIHASFYICGSEPVDFNGISTDTESTIIVNLTKPQSTRIKESESIDESLETFVEESAAKTIQTAYRNYHRNKLLKRAETTARRMTLQRGNAIQNISITEEDKPFCTNSGQQSETVHKPSSKAIEVRETSTTNYKLKWISLRQNSLPVQIDSEIFRVIPKHMRKRIQSAGDKKREYKH</sequence>
<feature type="compositionally biased region" description="Basic and acidic residues" evidence="1">
    <location>
        <begin position="1839"/>
        <end position="1849"/>
    </location>
</feature>
<feature type="compositionally biased region" description="Polar residues" evidence="1">
    <location>
        <begin position="512"/>
        <end position="525"/>
    </location>
</feature>
<feature type="compositionally biased region" description="Polar residues" evidence="1">
    <location>
        <begin position="1991"/>
        <end position="2010"/>
    </location>
</feature>
<feature type="compositionally biased region" description="Basic and acidic residues" evidence="1">
    <location>
        <begin position="280"/>
        <end position="293"/>
    </location>
</feature>
<dbReference type="InterPro" id="IPR003117">
    <property type="entry name" value="cAMP_dep_PK_reg_su_I/II_a/b"/>
</dbReference>
<feature type="domain" description="RIIa" evidence="2">
    <location>
        <begin position="11"/>
        <end position="48"/>
    </location>
</feature>
<feature type="region of interest" description="Disordered" evidence="1">
    <location>
        <begin position="598"/>
        <end position="674"/>
    </location>
</feature>
<feature type="region of interest" description="Disordered" evidence="1">
    <location>
        <begin position="1954"/>
        <end position="2016"/>
    </location>
</feature>
<feature type="region of interest" description="Disordered" evidence="1">
    <location>
        <begin position="347"/>
        <end position="400"/>
    </location>
</feature>
<comment type="caution">
    <text evidence="3">The sequence shown here is derived from an EMBL/GenBank/DDBJ whole genome shotgun (WGS) entry which is preliminary data.</text>
</comment>
<dbReference type="SUPFAM" id="SSF47391">
    <property type="entry name" value="Dimerization-anchoring domain of cAMP-dependent PK regulatory subunit"/>
    <property type="match status" value="2"/>
</dbReference>
<dbReference type="SMART" id="SM00394">
    <property type="entry name" value="RIIa"/>
    <property type="match status" value="2"/>
</dbReference>
<dbReference type="CDD" id="cd12084">
    <property type="entry name" value="DD_RII_PKA-like"/>
    <property type="match status" value="2"/>
</dbReference>
<evidence type="ECO:0000313" key="4">
    <source>
        <dbReference type="Proteomes" id="UP000606786"/>
    </source>
</evidence>
<feature type="compositionally biased region" description="Low complexity" evidence="1">
    <location>
        <begin position="716"/>
        <end position="729"/>
    </location>
</feature>
<proteinExistence type="predicted"/>
<name>A0A811U7E5_CERCA</name>
<dbReference type="Gene3D" id="1.20.890.10">
    <property type="entry name" value="cAMP-dependent protein kinase regulatory subunit, dimerization-anchoring domain"/>
    <property type="match status" value="2"/>
</dbReference>
<dbReference type="InterPro" id="IPR000048">
    <property type="entry name" value="IQ_motif_EF-hand-BS"/>
</dbReference>
<feature type="compositionally biased region" description="Low complexity" evidence="1">
    <location>
        <begin position="1391"/>
        <end position="1404"/>
    </location>
</feature>
<feature type="compositionally biased region" description="Basic and acidic residues" evidence="1">
    <location>
        <begin position="1380"/>
        <end position="1390"/>
    </location>
</feature>
<evidence type="ECO:0000259" key="2">
    <source>
        <dbReference type="SMART" id="SM00394"/>
    </source>
</evidence>
<feature type="compositionally biased region" description="Polar residues" evidence="1">
    <location>
        <begin position="1290"/>
        <end position="1300"/>
    </location>
</feature>
<feature type="region of interest" description="Disordered" evidence="1">
    <location>
        <begin position="1242"/>
        <end position="1347"/>
    </location>
</feature>
<feature type="compositionally biased region" description="Polar residues" evidence="1">
    <location>
        <begin position="1657"/>
        <end position="1667"/>
    </location>
</feature>
<feature type="compositionally biased region" description="Basic and acidic residues" evidence="1">
    <location>
        <begin position="1871"/>
        <end position="1883"/>
    </location>
</feature>
<feature type="region of interest" description="Disordered" evidence="1">
    <location>
        <begin position="1728"/>
        <end position="1824"/>
    </location>
</feature>
<feature type="compositionally biased region" description="Polar residues" evidence="1">
    <location>
        <begin position="750"/>
        <end position="760"/>
    </location>
</feature>
<feature type="compositionally biased region" description="Polar residues" evidence="1">
    <location>
        <begin position="1621"/>
        <end position="1643"/>
    </location>
</feature>
<feature type="compositionally biased region" description="Low complexity" evidence="1">
    <location>
        <begin position="570"/>
        <end position="582"/>
    </location>
</feature>
<dbReference type="Proteomes" id="UP000606786">
    <property type="component" value="Unassembled WGS sequence"/>
</dbReference>
<organism evidence="3 4">
    <name type="scientific">Ceratitis capitata</name>
    <name type="common">Mediterranean fruit fly</name>
    <name type="synonym">Tephritis capitata</name>
    <dbReference type="NCBI Taxonomy" id="7213"/>
    <lineage>
        <taxon>Eukaryota</taxon>
        <taxon>Metazoa</taxon>
        <taxon>Ecdysozoa</taxon>
        <taxon>Arthropoda</taxon>
        <taxon>Hexapoda</taxon>
        <taxon>Insecta</taxon>
        <taxon>Pterygota</taxon>
        <taxon>Neoptera</taxon>
        <taxon>Endopterygota</taxon>
        <taxon>Diptera</taxon>
        <taxon>Brachycera</taxon>
        <taxon>Muscomorpha</taxon>
        <taxon>Tephritoidea</taxon>
        <taxon>Tephritidae</taxon>
        <taxon>Ceratitis</taxon>
        <taxon>Ceratitis</taxon>
    </lineage>
</organism>
<feature type="compositionally biased region" description="Basic and acidic residues" evidence="1">
    <location>
        <begin position="1515"/>
        <end position="1525"/>
    </location>
</feature>
<feature type="compositionally biased region" description="Polar residues" evidence="1">
    <location>
        <begin position="376"/>
        <end position="397"/>
    </location>
</feature>
<reference evidence="3" key="1">
    <citation type="submission" date="2020-11" db="EMBL/GenBank/DDBJ databases">
        <authorList>
            <person name="Whitehead M."/>
        </authorList>
    </citation>
    <scope>NUCLEOTIDE SEQUENCE</scope>
    <source>
        <strain evidence="3">EGII</strain>
    </source>
</reference>
<dbReference type="SMART" id="SM00015">
    <property type="entry name" value="IQ"/>
    <property type="match status" value="4"/>
</dbReference>
<feature type="compositionally biased region" description="Polar residues" evidence="1">
    <location>
        <begin position="1857"/>
        <end position="1870"/>
    </location>
</feature>
<feature type="compositionally biased region" description="Polar residues" evidence="1">
    <location>
        <begin position="794"/>
        <end position="807"/>
    </location>
</feature>
<feature type="compositionally biased region" description="Low complexity" evidence="1">
    <location>
        <begin position="1257"/>
        <end position="1269"/>
    </location>
</feature>
<feature type="region of interest" description="Disordered" evidence="1">
    <location>
        <begin position="1837"/>
        <end position="1891"/>
    </location>
</feature>
<feature type="compositionally biased region" description="Low complexity" evidence="1">
    <location>
        <begin position="851"/>
        <end position="864"/>
    </location>
</feature>
<feature type="compositionally biased region" description="Basic and acidic residues" evidence="1">
    <location>
        <begin position="1560"/>
        <end position="1576"/>
    </location>
</feature>
<feature type="compositionally biased region" description="Basic and acidic residues" evidence="1">
    <location>
        <begin position="766"/>
        <end position="775"/>
    </location>
</feature>
<feature type="compositionally biased region" description="Polar residues" evidence="1">
    <location>
        <begin position="957"/>
        <end position="972"/>
    </location>
</feature>
<feature type="compositionally biased region" description="Basic and acidic residues" evidence="1">
    <location>
        <begin position="1692"/>
        <end position="1701"/>
    </location>
</feature>
<feature type="compositionally biased region" description="Polar residues" evidence="1">
    <location>
        <begin position="1803"/>
        <end position="1824"/>
    </location>
</feature>
<feature type="compositionally biased region" description="Basic and acidic residues" evidence="1">
    <location>
        <begin position="558"/>
        <end position="568"/>
    </location>
</feature>
<feature type="compositionally biased region" description="Basic and acidic residues" evidence="1">
    <location>
        <begin position="1245"/>
        <end position="1255"/>
    </location>
</feature>
<feature type="compositionally biased region" description="Polar residues" evidence="1">
    <location>
        <begin position="2735"/>
        <end position="2747"/>
    </location>
</feature>
<feature type="compositionally biased region" description="Basic and acidic residues" evidence="1">
    <location>
        <begin position="1306"/>
        <end position="1315"/>
    </location>
</feature>
<evidence type="ECO:0000313" key="3">
    <source>
        <dbReference type="EMBL" id="CAD6994779.1"/>
    </source>
</evidence>
<feature type="compositionally biased region" description="Basic and acidic residues" evidence="1">
    <location>
        <begin position="872"/>
        <end position="884"/>
    </location>
</feature>
<feature type="compositionally biased region" description="Polar residues" evidence="1">
    <location>
        <begin position="2644"/>
        <end position="2661"/>
    </location>
</feature>
<dbReference type="Pfam" id="PF02197">
    <property type="entry name" value="RIIa"/>
    <property type="match status" value="1"/>
</dbReference>
<feature type="compositionally biased region" description="Basic and acidic residues" evidence="1">
    <location>
        <begin position="975"/>
        <end position="985"/>
    </location>
</feature>
<feature type="compositionally biased region" description="Polar residues" evidence="1">
    <location>
        <begin position="885"/>
        <end position="895"/>
    </location>
</feature>
<feature type="compositionally biased region" description="Basic and acidic residues" evidence="1">
    <location>
        <begin position="1110"/>
        <end position="1120"/>
    </location>
</feature>
<dbReference type="Pfam" id="PF00612">
    <property type="entry name" value="IQ"/>
    <property type="match status" value="3"/>
</dbReference>
<feature type="compositionally biased region" description="Basic and acidic residues" evidence="1">
    <location>
        <begin position="1644"/>
        <end position="1656"/>
    </location>
</feature>
<feature type="compositionally biased region" description="Polar residues" evidence="1">
    <location>
        <begin position="1334"/>
        <end position="1347"/>
    </location>
</feature>
<feature type="region of interest" description="Disordered" evidence="1">
    <location>
        <begin position="1104"/>
        <end position="1138"/>
    </location>
</feature>